<dbReference type="Proteomes" id="UP001596039">
    <property type="component" value="Unassembled WGS sequence"/>
</dbReference>
<proteinExistence type="inferred from homology"/>
<dbReference type="InterPro" id="IPR004474">
    <property type="entry name" value="LytR_CpsA_psr"/>
</dbReference>
<dbReference type="Pfam" id="PF03816">
    <property type="entry name" value="LytR_cpsA_psr"/>
    <property type="match status" value="1"/>
</dbReference>
<keyword evidence="3" id="KW-1133">Transmembrane helix</keyword>
<sequence>MSRADRSASGRRRADRPYPVARHGRLRRRGPAGAIVRTIALALAVVLISTVSVAAIAVTRLTGSIQSGVHLQHIDGATAPPGVAAITGGVNLLLVGTDTRTGQGGEFGTKDQLAGSSGAGNNDVTILLHIAQDHRSAMVVSFPRDLILNLPACPAANGGRYPASSNRMLNSSLARGGLACPVLTIEKLTGVTIPYAASISFDGVAAMSDAVGGVTVCVANSINDPYVGLTLSAGEHTIQGSTALAFVRSRHGVGDGSDLGRISSQEVFLSALARKIESDGVLKNPLELYGLAQAAVENMQLSDTLGRLDTMVSIALALKSVPLENIVMIQYPTTTSPAFPNRVVPVPSLDAAVNRALVQDLAVQLTGTTGRGAIVSTQPPAAIATPTPTAAATPTVGKGKGGITPSPTPTVATPLTALPAAITGQSASEQTCAKGSGK</sequence>
<accession>A0ABW0NVG1</accession>
<keyword evidence="3" id="KW-0472">Membrane</keyword>
<reference evidence="6" key="1">
    <citation type="journal article" date="2019" name="Int. J. Syst. Evol. Microbiol.">
        <title>The Global Catalogue of Microorganisms (GCM) 10K type strain sequencing project: providing services to taxonomists for standard genome sequencing and annotation.</title>
        <authorList>
            <consortium name="The Broad Institute Genomics Platform"/>
            <consortium name="The Broad Institute Genome Sequencing Center for Infectious Disease"/>
            <person name="Wu L."/>
            <person name="Ma J."/>
        </authorList>
    </citation>
    <scope>NUCLEOTIDE SEQUENCE [LARGE SCALE GENOMIC DNA]</scope>
    <source>
        <strain evidence="6">CGMCC 4.6997</strain>
    </source>
</reference>
<feature type="domain" description="Cell envelope-related transcriptional attenuator" evidence="4">
    <location>
        <begin position="121"/>
        <end position="277"/>
    </location>
</feature>
<dbReference type="PANTHER" id="PTHR33392">
    <property type="entry name" value="POLYISOPRENYL-TEICHOIC ACID--PEPTIDOGLYCAN TEICHOIC ACID TRANSFERASE TAGU"/>
    <property type="match status" value="1"/>
</dbReference>
<feature type="region of interest" description="Disordered" evidence="2">
    <location>
        <begin position="1"/>
        <end position="25"/>
    </location>
</feature>
<dbReference type="PANTHER" id="PTHR33392:SF6">
    <property type="entry name" value="POLYISOPRENYL-TEICHOIC ACID--PEPTIDOGLYCAN TEICHOIC ACID TRANSFERASE TAGU"/>
    <property type="match status" value="1"/>
</dbReference>
<evidence type="ECO:0000256" key="2">
    <source>
        <dbReference type="SAM" id="MobiDB-lite"/>
    </source>
</evidence>
<keyword evidence="6" id="KW-1185">Reference proteome</keyword>
<keyword evidence="3" id="KW-0812">Transmembrane</keyword>
<evidence type="ECO:0000256" key="3">
    <source>
        <dbReference type="SAM" id="Phobius"/>
    </source>
</evidence>
<evidence type="ECO:0000313" key="6">
    <source>
        <dbReference type="Proteomes" id="UP001596039"/>
    </source>
</evidence>
<feature type="region of interest" description="Disordered" evidence="2">
    <location>
        <begin position="381"/>
        <end position="413"/>
    </location>
</feature>
<comment type="caution">
    <text evidence="5">The sequence shown here is derived from an EMBL/GenBank/DDBJ whole genome shotgun (WGS) entry which is preliminary data.</text>
</comment>
<evidence type="ECO:0000259" key="4">
    <source>
        <dbReference type="Pfam" id="PF03816"/>
    </source>
</evidence>
<evidence type="ECO:0000256" key="1">
    <source>
        <dbReference type="ARBA" id="ARBA00006068"/>
    </source>
</evidence>
<organism evidence="5 6">
    <name type="scientific">Lysinimonas soli</name>
    <dbReference type="NCBI Taxonomy" id="1074233"/>
    <lineage>
        <taxon>Bacteria</taxon>
        <taxon>Bacillati</taxon>
        <taxon>Actinomycetota</taxon>
        <taxon>Actinomycetes</taxon>
        <taxon>Micrococcales</taxon>
        <taxon>Microbacteriaceae</taxon>
        <taxon>Lysinimonas</taxon>
    </lineage>
</organism>
<name>A0ABW0NVG1_9MICO</name>
<dbReference type="EMBL" id="JBHSMG010000005">
    <property type="protein sequence ID" value="MFC5503524.1"/>
    <property type="molecule type" value="Genomic_DNA"/>
</dbReference>
<evidence type="ECO:0000313" key="5">
    <source>
        <dbReference type="EMBL" id="MFC5503524.1"/>
    </source>
</evidence>
<protein>
    <submittedName>
        <fullName evidence="5">LCP family protein</fullName>
    </submittedName>
</protein>
<dbReference type="InterPro" id="IPR050922">
    <property type="entry name" value="LytR/CpsA/Psr_CW_biosynth"/>
</dbReference>
<comment type="similarity">
    <text evidence="1">Belongs to the LytR/CpsA/Psr (LCP) family.</text>
</comment>
<feature type="transmembrane region" description="Helical" evidence="3">
    <location>
        <begin position="34"/>
        <end position="58"/>
    </location>
</feature>
<dbReference type="Gene3D" id="3.40.630.190">
    <property type="entry name" value="LCP protein"/>
    <property type="match status" value="1"/>
</dbReference>
<feature type="compositionally biased region" description="Low complexity" evidence="2">
    <location>
        <begin position="381"/>
        <end position="395"/>
    </location>
</feature>
<gene>
    <name evidence="5" type="ORF">ACFPJ4_14850</name>
</gene>
<dbReference type="RefSeq" id="WP_386741236.1">
    <property type="nucleotide sequence ID" value="NZ_JBHSMG010000005.1"/>
</dbReference>
<dbReference type="NCBIfam" id="TIGR00350">
    <property type="entry name" value="lytR_cpsA_psr"/>
    <property type="match status" value="1"/>
</dbReference>